<dbReference type="SUPFAM" id="SSF46579">
    <property type="entry name" value="Prefoldin"/>
    <property type="match status" value="1"/>
</dbReference>
<dbReference type="GO" id="GO:0006400">
    <property type="term" value="P:tRNA modification"/>
    <property type="evidence" value="ECO:0007669"/>
    <property type="project" value="InterPro"/>
</dbReference>
<dbReference type="PANTHER" id="PTHR13452:SF10">
    <property type="entry name" value="THUMP DOMAIN-CONTAINING PROTEIN 1"/>
    <property type="match status" value="1"/>
</dbReference>
<dbReference type="EnsemblPlants" id="OMERI11G14020.5">
    <property type="protein sequence ID" value="OMERI11G14020.5"/>
    <property type="gene ID" value="OMERI11G14020"/>
</dbReference>
<dbReference type="Proteomes" id="UP000008021">
    <property type="component" value="Chromosome 11"/>
</dbReference>
<evidence type="ECO:0000259" key="6">
    <source>
        <dbReference type="PROSITE" id="PS51165"/>
    </source>
</evidence>
<feature type="compositionally biased region" description="Basic and acidic residues" evidence="5">
    <location>
        <begin position="245"/>
        <end position="270"/>
    </location>
</feature>
<evidence type="ECO:0000256" key="5">
    <source>
        <dbReference type="SAM" id="MobiDB-lite"/>
    </source>
</evidence>
<sequence>MASKAGGDGKEAINEQIIANTYGNMRSEMTQLYTKITELEMEVSEHSLVIGAIEPLDHSRRCYRMVGGVLVERTIKEVLPAVHRNKEGLEEVIARMHEALEKKKKEITEFELKYKIRIRKADTNADEEEGSKKEGSAQGVLFYEDLVDGKGSDGKPKSIPDKPLNKKITFVDSDSSDDEEEDHSGEVTDDTNNADKGETTPSEQQKEVSDTPVVPSKDNEEQTDNADESKLKKQRVQDPPISEQTEPKEPTDKPTESTDKPKGSNDKPIDDLIDEDLKELGDRKKRLFATLDSGCNGCIFIQMHKRDGDPGPVEIVQNMMSSAASTRKHMSRFILRFLPTEVTCYASEEEITKAISPLVEKYFPKESSSVYKFAVLYEARSNTGIDRMKIINAVAKSVPQPHKVDLSSPDRTIIVQIAKTICMIGVVERYKELAKFNLRQLTSPPEK</sequence>
<evidence type="ECO:0000256" key="3">
    <source>
        <dbReference type="PROSITE-ProRule" id="PRU00529"/>
    </source>
</evidence>
<dbReference type="InterPro" id="IPR009053">
    <property type="entry name" value="Prefoldin"/>
</dbReference>
<feature type="domain" description="THUMP" evidence="6">
    <location>
        <begin position="322"/>
        <end position="428"/>
    </location>
</feature>
<feature type="compositionally biased region" description="Basic and acidic residues" evidence="5">
    <location>
        <begin position="193"/>
        <end position="209"/>
    </location>
</feature>
<name>A0A0E0F6R4_9ORYZ</name>
<accession>A0A0E0F6R4</accession>
<feature type="region of interest" description="Disordered" evidence="5">
    <location>
        <begin position="147"/>
        <end position="271"/>
    </location>
</feature>
<dbReference type="InterPro" id="IPR002777">
    <property type="entry name" value="PFD_beta-like"/>
</dbReference>
<dbReference type="FunFam" id="3.30.2300.10:FF:000001">
    <property type="entry name" value="THUMP domain-containing protein 1"/>
    <property type="match status" value="1"/>
</dbReference>
<dbReference type="GO" id="GO:0016272">
    <property type="term" value="C:prefoldin complex"/>
    <property type="evidence" value="ECO:0007669"/>
    <property type="project" value="InterPro"/>
</dbReference>
<keyword evidence="4" id="KW-0175">Coiled coil</keyword>
<dbReference type="GO" id="GO:0009409">
    <property type="term" value="P:response to cold"/>
    <property type="evidence" value="ECO:0007669"/>
    <property type="project" value="UniProtKB-ARBA"/>
</dbReference>
<keyword evidence="2" id="KW-0143">Chaperone</keyword>
<dbReference type="Gene3D" id="3.30.2300.10">
    <property type="entry name" value="THUMP superfamily"/>
    <property type="match status" value="1"/>
</dbReference>
<dbReference type="Gramene" id="OMERI11G14020.5">
    <property type="protein sequence ID" value="OMERI11G14020.5"/>
    <property type="gene ID" value="OMERI11G14020"/>
</dbReference>
<evidence type="ECO:0000256" key="1">
    <source>
        <dbReference type="ARBA" id="ARBA00008045"/>
    </source>
</evidence>
<evidence type="ECO:0000313" key="7">
    <source>
        <dbReference type="EnsemblPlants" id="OMERI11G14020.5"/>
    </source>
</evidence>
<dbReference type="FunFam" id="1.10.287.370:FF:000002">
    <property type="entry name" value="Prefoldin subunit 2"/>
    <property type="match status" value="1"/>
</dbReference>
<evidence type="ECO:0000256" key="4">
    <source>
        <dbReference type="SAM" id="Coils"/>
    </source>
</evidence>
<keyword evidence="3" id="KW-0694">RNA-binding</keyword>
<dbReference type="Pfam" id="PF02926">
    <property type="entry name" value="THUMP"/>
    <property type="match status" value="1"/>
</dbReference>
<proteinExistence type="inferred from homology"/>
<dbReference type="CDD" id="cd11717">
    <property type="entry name" value="THUMP_THUMPD1_like"/>
    <property type="match status" value="1"/>
</dbReference>
<dbReference type="SUPFAM" id="SSF143437">
    <property type="entry name" value="THUMP domain-like"/>
    <property type="match status" value="1"/>
</dbReference>
<feature type="compositionally biased region" description="Basic and acidic residues" evidence="5">
    <location>
        <begin position="147"/>
        <end position="164"/>
    </location>
</feature>
<evidence type="ECO:0000256" key="2">
    <source>
        <dbReference type="ARBA" id="ARBA00023186"/>
    </source>
</evidence>
<reference evidence="7" key="2">
    <citation type="submission" date="2018-05" db="EMBL/GenBank/DDBJ databases">
        <title>OmerRS3 (Oryza meridionalis Reference Sequence Version 3).</title>
        <authorList>
            <person name="Zhang J."/>
            <person name="Kudrna D."/>
            <person name="Lee S."/>
            <person name="Talag J."/>
            <person name="Welchert J."/>
            <person name="Wing R.A."/>
        </authorList>
    </citation>
    <scope>NUCLEOTIDE SEQUENCE [LARGE SCALE GENOMIC DNA]</scope>
    <source>
        <strain evidence="7">cv. OR44</strain>
    </source>
</reference>
<organism evidence="7">
    <name type="scientific">Oryza meridionalis</name>
    <dbReference type="NCBI Taxonomy" id="40149"/>
    <lineage>
        <taxon>Eukaryota</taxon>
        <taxon>Viridiplantae</taxon>
        <taxon>Streptophyta</taxon>
        <taxon>Embryophyta</taxon>
        <taxon>Tracheophyta</taxon>
        <taxon>Spermatophyta</taxon>
        <taxon>Magnoliopsida</taxon>
        <taxon>Liliopsida</taxon>
        <taxon>Poales</taxon>
        <taxon>Poaceae</taxon>
        <taxon>BOP clade</taxon>
        <taxon>Oryzoideae</taxon>
        <taxon>Oryzeae</taxon>
        <taxon>Oryzinae</taxon>
        <taxon>Oryza</taxon>
    </lineage>
</organism>
<dbReference type="Pfam" id="PF01920">
    <property type="entry name" value="Prefoldin_2"/>
    <property type="match status" value="1"/>
</dbReference>
<dbReference type="GO" id="GO:0051082">
    <property type="term" value="F:unfolded protein binding"/>
    <property type="evidence" value="ECO:0007669"/>
    <property type="project" value="InterPro"/>
</dbReference>
<dbReference type="Gene3D" id="1.10.287.370">
    <property type="match status" value="1"/>
</dbReference>
<evidence type="ECO:0000313" key="8">
    <source>
        <dbReference type="Proteomes" id="UP000008021"/>
    </source>
</evidence>
<dbReference type="InterPro" id="IPR004114">
    <property type="entry name" value="THUMP_dom"/>
</dbReference>
<dbReference type="PROSITE" id="PS51165">
    <property type="entry name" value="THUMP"/>
    <property type="match status" value="1"/>
</dbReference>
<dbReference type="CDD" id="cd23163">
    <property type="entry name" value="Prefoldin_2"/>
    <property type="match status" value="1"/>
</dbReference>
<keyword evidence="8" id="KW-1185">Reference proteome</keyword>
<dbReference type="PANTHER" id="PTHR13452">
    <property type="entry name" value="THUMP DOMAIN CONTAINING PROTEIN 1-RELATED"/>
    <property type="match status" value="1"/>
</dbReference>
<comment type="similarity">
    <text evidence="1">Belongs to the prefoldin subunit beta family.</text>
</comment>
<feature type="compositionally biased region" description="Acidic residues" evidence="5">
    <location>
        <begin position="174"/>
        <end position="189"/>
    </location>
</feature>
<dbReference type="GO" id="GO:0006457">
    <property type="term" value="P:protein folding"/>
    <property type="evidence" value="ECO:0007669"/>
    <property type="project" value="InterPro"/>
</dbReference>
<dbReference type="AlphaFoldDB" id="A0A0E0F6R4"/>
<feature type="coiled-coil region" evidence="4">
    <location>
        <begin position="86"/>
        <end position="113"/>
    </location>
</feature>
<dbReference type="InterPro" id="IPR040183">
    <property type="entry name" value="THUMPD1-like"/>
</dbReference>
<dbReference type="SMART" id="SM00981">
    <property type="entry name" value="THUMP"/>
    <property type="match status" value="1"/>
</dbReference>
<protein>
    <recommendedName>
        <fullName evidence="6">THUMP domain-containing protein</fullName>
    </recommendedName>
</protein>
<dbReference type="GO" id="GO:0003723">
    <property type="term" value="F:RNA binding"/>
    <property type="evidence" value="ECO:0007669"/>
    <property type="project" value="UniProtKB-UniRule"/>
</dbReference>
<reference evidence="7" key="1">
    <citation type="submission" date="2015-04" db="UniProtKB">
        <authorList>
            <consortium name="EnsemblPlants"/>
        </authorList>
    </citation>
    <scope>IDENTIFICATION</scope>
</reference>